<feature type="transmembrane region" description="Helical" evidence="1">
    <location>
        <begin position="383"/>
        <end position="402"/>
    </location>
</feature>
<keyword evidence="1" id="KW-1133">Transmembrane helix</keyword>
<name>A0A930BTM7_9RHOO</name>
<keyword evidence="1" id="KW-0812">Transmembrane</keyword>
<feature type="transmembrane region" description="Helical" evidence="1">
    <location>
        <begin position="341"/>
        <end position="363"/>
    </location>
</feature>
<keyword evidence="1" id="KW-0472">Membrane</keyword>
<dbReference type="PANTHER" id="PTHR43269">
    <property type="entry name" value="SODIUM/PROTON ANTIPORTER 1-RELATED"/>
    <property type="match status" value="1"/>
</dbReference>
<dbReference type="EMBL" id="JABZMI010000290">
    <property type="protein sequence ID" value="MBF1165848.1"/>
    <property type="molecule type" value="Genomic_DNA"/>
</dbReference>
<feature type="transmembrane region" description="Helical" evidence="1">
    <location>
        <begin position="7"/>
        <end position="26"/>
    </location>
</feature>
<protein>
    <submittedName>
        <fullName evidence="2">Citrate transporter</fullName>
    </submittedName>
</protein>
<feature type="transmembrane region" description="Helical" evidence="1">
    <location>
        <begin position="309"/>
        <end position="334"/>
    </location>
</feature>
<comment type="caution">
    <text evidence="2">The sequence shown here is derived from an EMBL/GenBank/DDBJ whole genome shotgun (WGS) entry which is preliminary data.</text>
</comment>
<feature type="transmembrane region" description="Helical" evidence="1">
    <location>
        <begin position="225"/>
        <end position="243"/>
    </location>
</feature>
<dbReference type="AlphaFoldDB" id="A0A930BTM7"/>
<reference evidence="2" key="1">
    <citation type="submission" date="2020-04" db="EMBL/GenBank/DDBJ databases">
        <title>Deep metagenomics examines the oral microbiome during advanced dental caries in children, revealing novel taxa and co-occurrences with host molecules.</title>
        <authorList>
            <person name="Baker J.L."/>
            <person name="Morton J.T."/>
            <person name="Dinis M."/>
            <person name="Alvarez R."/>
            <person name="Tran N.C."/>
            <person name="Knight R."/>
            <person name="Edlund A."/>
        </authorList>
    </citation>
    <scope>NUCLEOTIDE SEQUENCE</scope>
    <source>
        <strain evidence="2">JCVI_32_bin.24</strain>
    </source>
</reference>
<feature type="transmembrane region" description="Helical" evidence="1">
    <location>
        <begin position="180"/>
        <end position="204"/>
    </location>
</feature>
<feature type="transmembrane region" description="Helical" evidence="1">
    <location>
        <begin position="111"/>
        <end position="136"/>
    </location>
</feature>
<accession>A0A930BTM7</accession>
<evidence type="ECO:0000313" key="3">
    <source>
        <dbReference type="Proteomes" id="UP000718593"/>
    </source>
</evidence>
<feature type="transmembrane region" description="Helical" evidence="1">
    <location>
        <begin position="71"/>
        <end position="91"/>
    </location>
</feature>
<dbReference type="Proteomes" id="UP000718593">
    <property type="component" value="Unassembled WGS sequence"/>
</dbReference>
<dbReference type="PANTHER" id="PTHR43269:SF2">
    <property type="entry name" value="SODIUM_PROTON ANTIPORTER 1-RELATED"/>
    <property type="match status" value="1"/>
</dbReference>
<evidence type="ECO:0000313" key="2">
    <source>
        <dbReference type="EMBL" id="MBF1165848.1"/>
    </source>
</evidence>
<dbReference type="InterPro" id="IPR045016">
    <property type="entry name" value="NhaD-like"/>
</dbReference>
<feature type="transmembrane region" description="Helical" evidence="1">
    <location>
        <begin position="285"/>
        <end position="303"/>
    </location>
</feature>
<feature type="transmembrane region" description="Helical" evidence="1">
    <location>
        <begin position="148"/>
        <end position="168"/>
    </location>
</feature>
<proteinExistence type="predicted"/>
<feature type="transmembrane region" description="Helical" evidence="1">
    <location>
        <begin position="32"/>
        <end position="50"/>
    </location>
</feature>
<feature type="transmembrane region" description="Helical" evidence="1">
    <location>
        <begin position="255"/>
        <end position="273"/>
    </location>
</feature>
<gene>
    <name evidence="2" type="ORF">HXL68_12520</name>
</gene>
<evidence type="ECO:0000256" key="1">
    <source>
        <dbReference type="SAM" id="Phobius"/>
    </source>
</evidence>
<dbReference type="GO" id="GO:0015297">
    <property type="term" value="F:antiporter activity"/>
    <property type="evidence" value="ECO:0007669"/>
    <property type="project" value="InterPro"/>
</dbReference>
<organism evidence="2 3">
    <name type="scientific">Dechloromonas agitata</name>
    <dbReference type="NCBI Taxonomy" id="73030"/>
    <lineage>
        <taxon>Bacteria</taxon>
        <taxon>Pseudomonadati</taxon>
        <taxon>Pseudomonadota</taxon>
        <taxon>Betaproteobacteria</taxon>
        <taxon>Rhodocyclales</taxon>
        <taxon>Azonexaceae</taxon>
        <taxon>Dechloromonas</taxon>
    </lineage>
</organism>
<dbReference type="GO" id="GO:0006814">
    <property type="term" value="P:sodium ion transport"/>
    <property type="evidence" value="ECO:0007669"/>
    <property type="project" value="InterPro"/>
</dbReference>
<sequence length="426" mass="45360">MAADQLPTVAGIPIDFILFALTLLGVALFHHATLYVALTGLATISLYKIVFTGFKTGAGMAGFIGHLGHEWVTIANLFCLLTGFALLARHFEKSHVPVVLPKYLPNDWKGGFLMLVMVFVLSSFLDNIAAALIGGAMAHQLFKGKVHIGYLAAIVAASNAGGSGSVVGDTTTTMMWIDGISPIVVLDAYVAAVVALLIVAYFAAKQQHAYSPILKHSHEHTHIDWGRLFIVGLMLVFAVGTNITVNVNFPQLADHFPFIGVAVWLALVVTAGVRRHDWELLPDAIKGSVFLLSLVLCASMMPVDQLPPASWLSALALGFISSVFDNIPLTALALRQGGYDWGVLAYAVGFGGSMLWFGSSAGVALSNMYPEARSAVQWVRNGWHVPVAYVAGFFVLLAVLGWHPDEGHKKIGEPASAAAPAAPSAH</sequence>